<evidence type="ECO:0000313" key="1">
    <source>
        <dbReference type="EMBL" id="MBC1493208.1"/>
    </source>
</evidence>
<comment type="caution">
    <text evidence="1">The sequence shown here is derived from an EMBL/GenBank/DDBJ whole genome shotgun (WGS) entry which is preliminary data.</text>
</comment>
<evidence type="ECO:0000313" key="2">
    <source>
        <dbReference type="Proteomes" id="UP000533953"/>
    </source>
</evidence>
<reference evidence="1 2" key="1">
    <citation type="submission" date="2020-03" db="EMBL/GenBank/DDBJ databases">
        <title>Soil Listeria distribution.</title>
        <authorList>
            <person name="Liao J."/>
            <person name="Wiedmann M."/>
        </authorList>
    </citation>
    <scope>NUCLEOTIDE SEQUENCE [LARGE SCALE GENOMIC DNA]</scope>
    <source>
        <strain evidence="1 2">FSL L7-1547</strain>
    </source>
</reference>
<organism evidence="1 2">
    <name type="scientific">Listeria booriae</name>
    <dbReference type="NCBI Taxonomy" id="1552123"/>
    <lineage>
        <taxon>Bacteria</taxon>
        <taxon>Bacillati</taxon>
        <taxon>Bacillota</taxon>
        <taxon>Bacilli</taxon>
        <taxon>Bacillales</taxon>
        <taxon>Listeriaceae</taxon>
        <taxon>Listeria</taxon>
    </lineage>
</organism>
<accession>A0A7X0XFG1</accession>
<gene>
    <name evidence="1" type="ORF">HCI99_15415</name>
</gene>
<dbReference type="RefSeq" id="WP_185418261.1">
    <property type="nucleotide sequence ID" value="NZ_JAARRI010000005.1"/>
</dbReference>
<sequence>MAKRRNIDVKLTYPSTLGFDTYEHSNYLAELKAYLESTSQSLARQMITLYHYQRLRILFIMSIK</sequence>
<name>A0A7X0XFG1_9LIST</name>
<dbReference type="EMBL" id="JAASTX010000028">
    <property type="protein sequence ID" value="MBC1493208.1"/>
    <property type="molecule type" value="Genomic_DNA"/>
</dbReference>
<dbReference type="AlphaFoldDB" id="A0A7X0XFG1"/>
<protein>
    <submittedName>
        <fullName evidence="1">Uncharacterized protein</fullName>
    </submittedName>
</protein>
<dbReference type="Proteomes" id="UP000533953">
    <property type="component" value="Unassembled WGS sequence"/>
</dbReference>
<proteinExistence type="predicted"/>